<protein>
    <submittedName>
        <fullName evidence="2">Methyltransferase</fullName>
    </submittedName>
</protein>
<keyword evidence="2" id="KW-0489">Methyltransferase</keyword>
<dbReference type="SUPFAM" id="SSF51726">
    <property type="entry name" value="UROD/MetE-like"/>
    <property type="match status" value="1"/>
</dbReference>
<dbReference type="PANTHER" id="PTHR47099">
    <property type="entry name" value="METHYLCOBAMIDE:COM METHYLTRANSFERASE MTBA"/>
    <property type="match status" value="1"/>
</dbReference>
<dbReference type="RefSeq" id="WP_228878818.1">
    <property type="nucleotide sequence ID" value="NZ_CABIIK010000007.1"/>
</dbReference>
<evidence type="ECO:0000313" key="2">
    <source>
        <dbReference type="EMBL" id="UYO64134.1"/>
    </source>
</evidence>
<name>A0ABY6HJT2_9FIRM</name>
<reference evidence="2" key="1">
    <citation type="submission" date="2021-11" db="EMBL/GenBank/DDBJ databases">
        <title>Isoprene-degrading acetogen.</title>
        <authorList>
            <person name="Yang Y."/>
            <person name="Jin H."/>
            <person name="Yan J."/>
        </authorList>
    </citation>
    <scope>NUCLEOTIDE SEQUENCE</scope>
    <source>
        <strain evidence="2">Berkeley</strain>
    </source>
</reference>
<sequence length="384" mass="43181">MVVNEKFDANLEMVYQTIHCENTRPVACYMGIAPAPIQMGMTLAEYLADPVRGAYAQYNYVLRLSEEAGPVGCIDNDPMGFNMVNYLTLLWLSKVERPGIELSDTSLWQVLEKKIMEKEDYEMLLTQGYESWFNSMLPKVIDMNYFGKGMQMYLENVAAIRQKGRDLGIVSINSPDILPANVPFEILCGVRSMSAFYMDCYKMPDKLVEISDIIFEANKAAAQKTLEAAKDDATTVGGWIGGWRTASAMLSPKIWDKLVWPYMRASGEQVLSYGKVPTFHLDQSWDRDIHRFAEFPEKSIVLNLDGMTDMRVARKKLGDNYCLMGDVPAPLLATGTPAEVRDYVTRLIDDLGPKGLFITAGCDAPGNTKHENMVAMFKATNDWK</sequence>
<dbReference type="GO" id="GO:0032259">
    <property type="term" value="P:methylation"/>
    <property type="evidence" value="ECO:0007669"/>
    <property type="project" value="UniProtKB-KW"/>
</dbReference>
<evidence type="ECO:0000259" key="1">
    <source>
        <dbReference type="Pfam" id="PF01208"/>
    </source>
</evidence>
<keyword evidence="3" id="KW-1185">Reference proteome</keyword>
<dbReference type="InterPro" id="IPR038071">
    <property type="entry name" value="UROD/MetE-like_sf"/>
</dbReference>
<evidence type="ECO:0000313" key="3">
    <source>
        <dbReference type="Proteomes" id="UP001163550"/>
    </source>
</evidence>
<dbReference type="InterPro" id="IPR000257">
    <property type="entry name" value="Uroporphyrinogen_deCOase"/>
</dbReference>
<gene>
    <name evidence="2" type="ORF">LNN31_06890</name>
</gene>
<proteinExistence type="predicted"/>
<dbReference type="GO" id="GO:0008168">
    <property type="term" value="F:methyltransferase activity"/>
    <property type="evidence" value="ECO:0007669"/>
    <property type="project" value="UniProtKB-KW"/>
</dbReference>
<keyword evidence="2" id="KW-0808">Transferase</keyword>
<dbReference type="Gene3D" id="3.20.20.210">
    <property type="match status" value="1"/>
</dbReference>
<dbReference type="Pfam" id="PF01208">
    <property type="entry name" value="URO-D"/>
    <property type="match status" value="1"/>
</dbReference>
<dbReference type="Proteomes" id="UP001163550">
    <property type="component" value="Chromosome"/>
</dbReference>
<accession>A0ABY6HJT2</accession>
<dbReference type="EMBL" id="CP087994">
    <property type="protein sequence ID" value="UYO64134.1"/>
    <property type="molecule type" value="Genomic_DNA"/>
</dbReference>
<organism evidence="2 3">
    <name type="scientific">Acetobacterium wieringae</name>
    <dbReference type="NCBI Taxonomy" id="52694"/>
    <lineage>
        <taxon>Bacteria</taxon>
        <taxon>Bacillati</taxon>
        <taxon>Bacillota</taxon>
        <taxon>Clostridia</taxon>
        <taxon>Eubacteriales</taxon>
        <taxon>Eubacteriaceae</taxon>
        <taxon>Acetobacterium</taxon>
    </lineage>
</organism>
<feature type="domain" description="Uroporphyrinogen decarboxylase (URO-D)" evidence="1">
    <location>
        <begin position="183"/>
        <end position="382"/>
    </location>
</feature>
<dbReference type="PANTHER" id="PTHR47099:SF1">
    <property type="entry name" value="METHYLCOBAMIDE:COM METHYLTRANSFERASE MTBA"/>
    <property type="match status" value="1"/>
</dbReference>
<dbReference type="InterPro" id="IPR052024">
    <property type="entry name" value="Methanogen_methyltrans"/>
</dbReference>